<dbReference type="EMBL" id="CADCVU010000186">
    <property type="protein sequence ID" value="CAA9515629.1"/>
    <property type="molecule type" value="Genomic_DNA"/>
</dbReference>
<keyword evidence="6 12" id="KW-0697">Rotamase</keyword>
<comment type="similarity">
    <text evidence="2 12 14">Belongs to the FKBP-type PPIase family. Tig subfamily.</text>
</comment>
<evidence type="ECO:0000256" key="14">
    <source>
        <dbReference type="RuleBase" id="RU003914"/>
    </source>
</evidence>
<evidence type="ECO:0000259" key="16">
    <source>
        <dbReference type="PROSITE" id="PS50059"/>
    </source>
</evidence>
<feature type="region of interest" description="Disordered" evidence="15">
    <location>
        <begin position="442"/>
        <end position="469"/>
    </location>
</feature>
<dbReference type="Pfam" id="PF05697">
    <property type="entry name" value="Trigger_N"/>
    <property type="match status" value="1"/>
</dbReference>
<dbReference type="GO" id="GO:0005737">
    <property type="term" value="C:cytoplasm"/>
    <property type="evidence" value="ECO:0007669"/>
    <property type="project" value="UniProtKB-SubCell"/>
</dbReference>
<dbReference type="GO" id="GO:0015031">
    <property type="term" value="P:protein transport"/>
    <property type="evidence" value="ECO:0007669"/>
    <property type="project" value="UniProtKB-UniRule"/>
</dbReference>
<dbReference type="InterPro" id="IPR027304">
    <property type="entry name" value="Trigger_fact/SurA_dom_sf"/>
</dbReference>
<feature type="region of interest" description="Disordered" evidence="15">
    <location>
        <begin position="388"/>
        <end position="419"/>
    </location>
</feature>
<dbReference type="InterPro" id="IPR008881">
    <property type="entry name" value="Trigger_fac_ribosome-bd_bac"/>
</dbReference>
<reference evidence="17" key="1">
    <citation type="submission" date="2020-02" db="EMBL/GenBank/DDBJ databases">
        <authorList>
            <person name="Meier V. D."/>
        </authorList>
    </citation>
    <scope>NUCLEOTIDE SEQUENCE</scope>
    <source>
        <strain evidence="17">AVDCRST_MAG45</strain>
    </source>
</reference>
<dbReference type="Gene3D" id="1.10.3120.10">
    <property type="entry name" value="Trigger factor, C-terminal domain"/>
    <property type="match status" value="1"/>
</dbReference>
<evidence type="ECO:0000256" key="9">
    <source>
        <dbReference type="ARBA" id="ARBA00023306"/>
    </source>
</evidence>
<dbReference type="GO" id="GO:0003755">
    <property type="term" value="F:peptidyl-prolyl cis-trans isomerase activity"/>
    <property type="evidence" value="ECO:0007669"/>
    <property type="project" value="UniProtKB-UniRule"/>
</dbReference>
<comment type="catalytic activity">
    <reaction evidence="1 12 13">
        <text>[protein]-peptidylproline (omega=180) = [protein]-peptidylproline (omega=0)</text>
        <dbReference type="Rhea" id="RHEA:16237"/>
        <dbReference type="Rhea" id="RHEA-COMP:10747"/>
        <dbReference type="Rhea" id="RHEA-COMP:10748"/>
        <dbReference type="ChEBI" id="CHEBI:83833"/>
        <dbReference type="ChEBI" id="CHEBI:83834"/>
        <dbReference type="EC" id="5.2.1.8"/>
    </reaction>
</comment>
<keyword evidence="5 12" id="KW-0132">Cell division</keyword>
<comment type="function">
    <text evidence="10 12">Involved in protein export. Acts as a chaperone by maintaining the newly synthesized protein in an open conformation. Functions as a peptidyl-prolyl cis-trans isomerase.</text>
</comment>
<accession>A0A6J4T702</accession>
<dbReference type="Pfam" id="PF05698">
    <property type="entry name" value="Trigger_C"/>
    <property type="match status" value="1"/>
</dbReference>
<keyword evidence="8 12" id="KW-0413">Isomerase</keyword>
<comment type="subcellular location">
    <subcellularLocation>
        <location evidence="12">Cytoplasm</location>
    </subcellularLocation>
    <text evidence="12">About half TF is bound to the ribosome near the polypeptide exit tunnel while the other half is free in the cytoplasm.</text>
</comment>
<dbReference type="GO" id="GO:0043022">
    <property type="term" value="F:ribosome binding"/>
    <property type="evidence" value="ECO:0007669"/>
    <property type="project" value="TreeGrafter"/>
</dbReference>
<feature type="compositionally biased region" description="Basic and acidic residues" evidence="15">
    <location>
        <begin position="398"/>
        <end position="419"/>
    </location>
</feature>
<dbReference type="InterPro" id="IPR008880">
    <property type="entry name" value="Trigger_fac_C"/>
</dbReference>
<evidence type="ECO:0000256" key="12">
    <source>
        <dbReference type="HAMAP-Rule" id="MF_00303"/>
    </source>
</evidence>
<dbReference type="InterPro" id="IPR046357">
    <property type="entry name" value="PPIase_dom_sf"/>
</dbReference>
<evidence type="ECO:0000256" key="13">
    <source>
        <dbReference type="PROSITE-ProRule" id="PRU00277"/>
    </source>
</evidence>
<dbReference type="GO" id="GO:0043335">
    <property type="term" value="P:protein unfolding"/>
    <property type="evidence" value="ECO:0007669"/>
    <property type="project" value="TreeGrafter"/>
</dbReference>
<evidence type="ECO:0000256" key="15">
    <source>
        <dbReference type="SAM" id="MobiDB-lite"/>
    </source>
</evidence>
<dbReference type="SUPFAM" id="SSF109998">
    <property type="entry name" value="Triger factor/SurA peptide-binding domain-like"/>
    <property type="match status" value="1"/>
</dbReference>
<dbReference type="PROSITE" id="PS50059">
    <property type="entry name" value="FKBP_PPIASE"/>
    <property type="match status" value="1"/>
</dbReference>
<dbReference type="AlphaFoldDB" id="A0A6J4T702"/>
<dbReference type="SUPFAM" id="SSF102735">
    <property type="entry name" value="Trigger factor ribosome-binding domain"/>
    <property type="match status" value="1"/>
</dbReference>
<dbReference type="Gene3D" id="3.30.70.1050">
    <property type="entry name" value="Trigger factor ribosome-binding domain"/>
    <property type="match status" value="1"/>
</dbReference>
<evidence type="ECO:0000256" key="4">
    <source>
        <dbReference type="ARBA" id="ARBA00016902"/>
    </source>
</evidence>
<dbReference type="InterPro" id="IPR036611">
    <property type="entry name" value="Trigger_fac_ribosome-bd_sf"/>
</dbReference>
<dbReference type="InterPro" id="IPR037041">
    <property type="entry name" value="Trigger_fac_C_sf"/>
</dbReference>
<organism evidence="17">
    <name type="scientific">uncultured Solirubrobacterales bacterium</name>
    <dbReference type="NCBI Taxonomy" id="768556"/>
    <lineage>
        <taxon>Bacteria</taxon>
        <taxon>Bacillati</taxon>
        <taxon>Actinomycetota</taxon>
        <taxon>Thermoleophilia</taxon>
        <taxon>Solirubrobacterales</taxon>
        <taxon>environmental samples</taxon>
    </lineage>
</organism>
<keyword evidence="7 12" id="KW-0143">Chaperone</keyword>
<keyword evidence="9 12" id="KW-0131">Cell cycle</keyword>
<feature type="domain" description="PPIase FKBP-type" evidence="16">
    <location>
        <begin position="167"/>
        <end position="252"/>
    </location>
</feature>
<dbReference type="GO" id="GO:0044183">
    <property type="term" value="F:protein folding chaperone"/>
    <property type="evidence" value="ECO:0007669"/>
    <property type="project" value="TreeGrafter"/>
</dbReference>
<evidence type="ECO:0000256" key="10">
    <source>
        <dbReference type="ARBA" id="ARBA00024849"/>
    </source>
</evidence>
<evidence type="ECO:0000256" key="7">
    <source>
        <dbReference type="ARBA" id="ARBA00023186"/>
    </source>
</evidence>
<dbReference type="PANTHER" id="PTHR30560">
    <property type="entry name" value="TRIGGER FACTOR CHAPERONE AND PEPTIDYL-PROLYL CIS/TRANS ISOMERASE"/>
    <property type="match status" value="1"/>
</dbReference>
<dbReference type="NCBIfam" id="TIGR00115">
    <property type="entry name" value="tig"/>
    <property type="match status" value="1"/>
</dbReference>
<evidence type="ECO:0000256" key="8">
    <source>
        <dbReference type="ARBA" id="ARBA00023235"/>
    </source>
</evidence>
<evidence type="ECO:0000256" key="3">
    <source>
        <dbReference type="ARBA" id="ARBA00013194"/>
    </source>
</evidence>
<sequence length="469" mass="51708">MAATLTTTTEELPDSRVRVRVEVDPAVIEHELDGAARALAGDMKVPGFRQGKVPAPMVIQRMGREAVLDEAVRRALPEWYGHAVQQERIATVGEPKVDLADMPEKGAPLRFSFEVAVRPRAQLGDYRNLEVPRREPEVDDEAVEAEVERLREAQAALETVERPAGPGDFTVIDFVGTIDGEPFEGGEARGHLLELGSGQLIEGFEEGLTGASAGEEREVRVTFPEDYRAEQLAGREAVFATAVREVKEKRLPEADDDFALEAGGFDSLEELRTDIRRRLAEREGHAIDNEFREAAVDAAVERATVEVPHELVHAKAHELWGRTSRRLQAQGIDPARYLEMTGKDEEELITESEPEAEQALRRESVLAAIVAAEAIEVSDEEILQSLRESATAPGAKPPSERKLERSLAKAKEDGRADALREDIAMRKAVDLIIEEASAIPPARAEAREQIWTPEQESQPPAAELWTPSS</sequence>
<name>A0A6J4T702_9ACTN</name>
<gene>
    <name evidence="12" type="primary">tig</name>
    <name evidence="17" type="ORF">AVDCRST_MAG45-2188</name>
</gene>
<dbReference type="GO" id="GO:0051301">
    <property type="term" value="P:cell division"/>
    <property type="evidence" value="ECO:0007669"/>
    <property type="project" value="UniProtKB-KW"/>
</dbReference>
<evidence type="ECO:0000256" key="2">
    <source>
        <dbReference type="ARBA" id="ARBA00005464"/>
    </source>
</evidence>
<dbReference type="GO" id="GO:0051083">
    <property type="term" value="P:'de novo' cotranslational protein folding"/>
    <property type="evidence" value="ECO:0007669"/>
    <property type="project" value="TreeGrafter"/>
</dbReference>
<keyword evidence="12" id="KW-0963">Cytoplasm</keyword>
<dbReference type="SUPFAM" id="SSF54534">
    <property type="entry name" value="FKBP-like"/>
    <property type="match status" value="1"/>
</dbReference>
<proteinExistence type="inferred from homology"/>
<dbReference type="Pfam" id="PF00254">
    <property type="entry name" value="FKBP_C"/>
    <property type="match status" value="1"/>
</dbReference>
<evidence type="ECO:0000256" key="1">
    <source>
        <dbReference type="ARBA" id="ARBA00000971"/>
    </source>
</evidence>
<comment type="domain">
    <text evidence="12">Consists of 3 domains; the N-terminus binds the ribosome, the middle domain has PPIase activity, while the C-terminus has intrinsic chaperone activity on its own.</text>
</comment>
<dbReference type="PIRSF" id="PIRSF003095">
    <property type="entry name" value="Trigger_factor"/>
    <property type="match status" value="1"/>
</dbReference>
<evidence type="ECO:0000256" key="5">
    <source>
        <dbReference type="ARBA" id="ARBA00022618"/>
    </source>
</evidence>
<evidence type="ECO:0000256" key="11">
    <source>
        <dbReference type="ARBA" id="ARBA00029986"/>
    </source>
</evidence>
<dbReference type="EC" id="5.2.1.8" evidence="3 12"/>
<evidence type="ECO:0000256" key="6">
    <source>
        <dbReference type="ARBA" id="ARBA00023110"/>
    </source>
</evidence>
<evidence type="ECO:0000313" key="17">
    <source>
        <dbReference type="EMBL" id="CAA9515629.1"/>
    </source>
</evidence>
<dbReference type="HAMAP" id="MF_00303">
    <property type="entry name" value="Trigger_factor_Tig"/>
    <property type="match status" value="1"/>
</dbReference>
<protein>
    <recommendedName>
        <fullName evidence="4 12">Trigger factor</fullName>
        <shortName evidence="12">TF</shortName>
        <ecNumber evidence="3 12">5.2.1.8</ecNumber>
    </recommendedName>
    <alternativeName>
        <fullName evidence="11 12">PPIase</fullName>
    </alternativeName>
</protein>
<dbReference type="InterPro" id="IPR001179">
    <property type="entry name" value="PPIase_FKBP_dom"/>
</dbReference>
<dbReference type="InterPro" id="IPR005215">
    <property type="entry name" value="Trig_fac"/>
</dbReference>
<dbReference type="FunFam" id="3.10.50.40:FF:000001">
    <property type="entry name" value="Trigger factor"/>
    <property type="match status" value="1"/>
</dbReference>
<dbReference type="Gene3D" id="3.10.50.40">
    <property type="match status" value="1"/>
</dbReference>
<dbReference type="PANTHER" id="PTHR30560:SF3">
    <property type="entry name" value="TRIGGER FACTOR-LIKE PROTEIN TIG, CHLOROPLASTIC"/>
    <property type="match status" value="1"/>
</dbReference>